<dbReference type="AlphaFoldDB" id="A0A6J6LCR4"/>
<dbReference type="Pfam" id="PF13177">
    <property type="entry name" value="DNA_pol3_delta2"/>
    <property type="match status" value="1"/>
</dbReference>
<sequence>MTSVWDSVRGQDRAIALLRTAAAQPVHAYLFVGPEGCGKEEAARTFAGVLLAHNDDPADRTNDLAQRRAHPDIHLVVREGASIIKDQSEEVVRLASVTPTEGNRKVIIMHEIDLMQPAAIVRLLKTLEEPPSGVFFVLLADQVDDTLATIVSRCFTVHFGALNDNVVLDVLISEGVQSETATVAARSAHGSLTRARLLASDRQLVQRREFFANIPRRIDGTGATVIAIVEQIVAMIDESVEPIHQRHEQEIADLEKTLAVMGVKRGGKKALEDKHKREVRRHRTDELRAGLTEIAGIYRDELTRNGHILHPEAYVAAISRLHEAMRHLALNVNEAILLRNLIWSLPSPAADAALQFVLAEAHE</sequence>
<proteinExistence type="predicted"/>
<dbReference type="PANTHER" id="PTHR11669:SF8">
    <property type="entry name" value="DNA POLYMERASE III SUBUNIT DELTA"/>
    <property type="match status" value="1"/>
</dbReference>
<dbReference type="InterPro" id="IPR027417">
    <property type="entry name" value="P-loop_NTPase"/>
</dbReference>
<protein>
    <submittedName>
        <fullName evidence="1">Unannotated protein</fullName>
    </submittedName>
</protein>
<gene>
    <name evidence="1" type="ORF">UFOPK2169_01230</name>
</gene>
<name>A0A6J6LCR4_9ZZZZ</name>
<dbReference type="GO" id="GO:0006261">
    <property type="term" value="P:DNA-templated DNA replication"/>
    <property type="evidence" value="ECO:0007669"/>
    <property type="project" value="TreeGrafter"/>
</dbReference>
<dbReference type="InterPro" id="IPR050238">
    <property type="entry name" value="DNA_Rep/Repair_Clamp_Loader"/>
</dbReference>
<dbReference type="EMBL" id="CAEZWE010000053">
    <property type="protein sequence ID" value="CAB4658299.1"/>
    <property type="molecule type" value="Genomic_DNA"/>
</dbReference>
<reference evidence="1" key="1">
    <citation type="submission" date="2020-05" db="EMBL/GenBank/DDBJ databases">
        <authorList>
            <person name="Chiriac C."/>
            <person name="Salcher M."/>
            <person name="Ghai R."/>
            <person name="Kavagutti S V."/>
        </authorList>
    </citation>
    <scope>NUCLEOTIDE SEQUENCE</scope>
</reference>
<organism evidence="1">
    <name type="scientific">freshwater metagenome</name>
    <dbReference type="NCBI Taxonomy" id="449393"/>
    <lineage>
        <taxon>unclassified sequences</taxon>
        <taxon>metagenomes</taxon>
        <taxon>ecological metagenomes</taxon>
    </lineage>
</organism>
<dbReference type="PANTHER" id="PTHR11669">
    <property type="entry name" value="REPLICATION FACTOR C / DNA POLYMERASE III GAMMA-TAU SUBUNIT"/>
    <property type="match status" value="1"/>
</dbReference>
<dbReference type="Gene3D" id="3.40.50.300">
    <property type="entry name" value="P-loop containing nucleotide triphosphate hydrolases"/>
    <property type="match status" value="1"/>
</dbReference>
<accession>A0A6J6LCR4</accession>
<evidence type="ECO:0000313" key="1">
    <source>
        <dbReference type="EMBL" id="CAB4658299.1"/>
    </source>
</evidence>
<dbReference type="SUPFAM" id="SSF52540">
    <property type="entry name" value="P-loop containing nucleoside triphosphate hydrolases"/>
    <property type="match status" value="1"/>
</dbReference>